<comment type="similarity">
    <text evidence="2 13">Belongs to the FliP/MopC/SpaP family.</text>
</comment>
<sequence length="260" mass="27728">MSLRMALSGTGLLAALWLLLFSPLSFAAPPGADPSLVSLGGLMQLSPDAGADELASPLRILILLTVLSLAPAILMMLTAFTRIVIVLSMLRQAIGMPQTPPNSVLISLALILTLYTMMPVFEAINDKALVPWQAGEISTLEAASAAEQPVKAFLISQTREQDLALILELSDKPVPDSASALPLSTLVPAFLLSELQIAFQIGFIIFLPFLMIDLIVSSILMSVGMIMLPPMTISLPVKVLMFVLIEGWALVAYALVGSFQ</sequence>
<keyword evidence="15" id="KW-0966">Cell projection</keyword>
<evidence type="ECO:0000256" key="5">
    <source>
        <dbReference type="ARBA" id="ARBA00022475"/>
    </source>
</evidence>
<evidence type="ECO:0000256" key="12">
    <source>
        <dbReference type="ARBA" id="ARBA00023225"/>
    </source>
</evidence>
<dbReference type="NCBIfam" id="TIGR01103">
    <property type="entry name" value="fliP"/>
    <property type="match status" value="1"/>
</dbReference>
<feature type="transmembrane region" description="Helical" evidence="13">
    <location>
        <begin position="197"/>
        <end position="223"/>
    </location>
</feature>
<keyword evidence="7 13" id="KW-1005">Bacterial flagellum biogenesis</keyword>
<dbReference type="GO" id="GO:0009425">
    <property type="term" value="C:bacterial-type flagellum basal body"/>
    <property type="evidence" value="ECO:0007669"/>
    <property type="project" value="UniProtKB-SubCell"/>
</dbReference>
<keyword evidence="15" id="KW-0282">Flagellum</keyword>
<keyword evidence="4 13" id="KW-0813">Transport</keyword>
<dbReference type="PROSITE" id="PS01060">
    <property type="entry name" value="FLIP_1"/>
    <property type="match status" value="1"/>
</dbReference>
<evidence type="ECO:0000256" key="9">
    <source>
        <dbReference type="ARBA" id="ARBA00022989"/>
    </source>
</evidence>
<evidence type="ECO:0000256" key="6">
    <source>
        <dbReference type="ARBA" id="ARBA00022692"/>
    </source>
</evidence>
<comment type="function">
    <text evidence="1 13">Plays a role in the flagellum-specific transport system.</text>
</comment>
<evidence type="ECO:0000313" key="16">
    <source>
        <dbReference type="Proteomes" id="UP000196573"/>
    </source>
</evidence>
<feature type="transmembrane region" description="Helical" evidence="13">
    <location>
        <begin position="235"/>
        <end position="256"/>
    </location>
</feature>
<dbReference type="InterPro" id="IPR005838">
    <property type="entry name" value="T3SS_IM_P"/>
</dbReference>
<accession>A0A1X7AP18</accession>
<dbReference type="InterPro" id="IPR005837">
    <property type="entry name" value="FliP"/>
</dbReference>
<keyword evidence="12 13" id="KW-1006">Bacterial flagellum protein export</keyword>
<dbReference type="PRINTS" id="PR00951">
    <property type="entry name" value="FLGBIOSNFLIP"/>
</dbReference>
<keyword evidence="9 13" id="KW-1133">Transmembrane helix</keyword>
<feature type="transmembrane region" description="Helical" evidence="13">
    <location>
        <begin position="102"/>
        <end position="121"/>
    </location>
</feature>
<dbReference type="NCBIfam" id="NF009438">
    <property type="entry name" value="PRK12797.1"/>
    <property type="match status" value="1"/>
</dbReference>
<evidence type="ECO:0000313" key="15">
    <source>
        <dbReference type="EMBL" id="SMA49893.1"/>
    </source>
</evidence>
<evidence type="ECO:0000256" key="7">
    <source>
        <dbReference type="ARBA" id="ARBA00022795"/>
    </source>
</evidence>
<feature type="chain" id="PRO_5012552882" description="Flagellar biosynthetic protein FliP" evidence="14">
    <location>
        <begin position="28"/>
        <end position="260"/>
    </location>
</feature>
<dbReference type="GO" id="GO:0005886">
    <property type="term" value="C:plasma membrane"/>
    <property type="evidence" value="ECO:0007669"/>
    <property type="project" value="UniProtKB-SubCell"/>
</dbReference>
<dbReference type="Proteomes" id="UP000196573">
    <property type="component" value="Unassembled WGS sequence"/>
</dbReference>
<dbReference type="PANTHER" id="PTHR30587:SF0">
    <property type="entry name" value="FLAGELLAR BIOSYNTHETIC PROTEIN FLIP"/>
    <property type="match status" value="1"/>
</dbReference>
<dbReference type="PANTHER" id="PTHR30587">
    <property type="entry name" value="FLAGELLAR BIOSYNTHETIC PROTEIN FLIP"/>
    <property type="match status" value="1"/>
</dbReference>
<feature type="transmembrane region" description="Helical" evidence="13">
    <location>
        <begin position="60"/>
        <end position="90"/>
    </location>
</feature>
<dbReference type="RefSeq" id="WP_087112339.1">
    <property type="nucleotide sequence ID" value="NZ_CBCSCN010000011.1"/>
</dbReference>
<dbReference type="PRINTS" id="PR01302">
    <property type="entry name" value="TYPE3IMPPROT"/>
</dbReference>
<dbReference type="GO" id="GO:0044781">
    <property type="term" value="P:bacterial-type flagellum organization"/>
    <property type="evidence" value="ECO:0007669"/>
    <property type="project" value="UniProtKB-UniRule"/>
</dbReference>
<evidence type="ECO:0000256" key="2">
    <source>
        <dbReference type="ARBA" id="ARBA00006257"/>
    </source>
</evidence>
<protein>
    <recommendedName>
        <fullName evidence="3 13">Flagellar biosynthetic protein FliP</fullName>
    </recommendedName>
</protein>
<name>A0A1X7AP18_9GAMM</name>
<evidence type="ECO:0000256" key="3">
    <source>
        <dbReference type="ARBA" id="ARBA00021714"/>
    </source>
</evidence>
<dbReference type="OrthoDB" id="9805111at2"/>
<evidence type="ECO:0000256" key="8">
    <source>
        <dbReference type="ARBA" id="ARBA00022927"/>
    </source>
</evidence>
<evidence type="ECO:0000256" key="13">
    <source>
        <dbReference type="RuleBase" id="RU362069"/>
    </source>
</evidence>
<keyword evidence="16" id="KW-1185">Reference proteome</keyword>
<proteinExistence type="inferred from homology"/>
<evidence type="ECO:0000256" key="1">
    <source>
        <dbReference type="ARBA" id="ARBA00003663"/>
    </source>
</evidence>
<dbReference type="EMBL" id="FWPT01000009">
    <property type="protein sequence ID" value="SMA49893.1"/>
    <property type="molecule type" value="Genomic_DNA"/>
</dbReference>
<dbReference type="Pfam" id="PF00813">
    <property type="entry name" value="FliP"/>
    <property type="match status" value="1"/>
</dbReference>
<evidence type="ECO:0000256" key="10">
    <source>
        <dbReference type="ARBA" id="ARBA00023136"/>
    </source>
</evidence>
<evidence type="ECO:0000256" key="11">
    <source>
        <dbReference type="ARBA" id="ARBA00023143"/>
    </source>
</evidence>
<keyword evidence="6 13" id="KW-0812">Transmembrane</keyword>
<keyword evidence="11" id="KW-0975">Bacterial flagellum</keyword>
<feature type="signal peptide" evidence="14">
    <location>
        <begin position="1"/>
        <end position="27"/>
    </location>
</feature>
<keyword evidence="8 13" id="KW-0653">Protein transport</keyword>
<keyword evidence="5 13" id="KW-1003">Cell membrane</keyword>
<gene>
    <name evidence="15" type="primary">fliP_4</name>
    <name evidence="13" type="synonym">fliP</name>
    <name evidence="15" type="ORF">EHSB41UT_03684</name>
</gene>
<reference evidence="15 16" key="1">
    <citation type="submission" date="2017-03" db="EMBL/GenBank/DDBJ databases">
        <authorList>
            <person name="Afonso C.L."/>
            <person name="Miller P.J."/>
            <person name="Scott M.A."/>
            <person name="Spackman E."/>
            <person name="Goraichik I."/>
            <person name="Dimitrov K.M."/>
            <person name="Suarez D.L."/>
            <person name="Swayne D.E."/>
        </authorList>
    </citation>
    <scope>NUCLEOTIDE SEQUENCE [LARGE SCALE GENOMIC DNA]</scope>
    <source>
        <strain evidence="15">SB41UT1</strain>
    </source>
</reference>
<keyword evidence="10 13" id="KW-0472">Membrane</keyword>
<dbReference type="GO" id="GO:0009306">
    <property type="term" value="P:protein secretion"/>
    <property type="evidence" value="ECO:0007669"/>
    <property type="project" value="UniProtKB-UniRule"/>
</dbReference>
<dbReference type="AlphaFoldDB" id="A0A1X7AP18"/>
<comment type="subcellular location">
    <subcellularLocation>
        <location evidence="13">Cell membrane</location>
        <topology evidence="13">Multi-pass membrane protein</topology>
    </subcellularLocation>
    <subcellularLocation>
        <location evidence="13">Bacterial flagellum basal body</location>
    </subcellularLocation>
</comment>
<evidence type="ECO:0000256" key="14">
    <source>
        <dbReference type="SAM" id="SignalP"/>
    </source>
</evidence>
<evidence type="ECO:0000256" key="4">
    <source>
        <dbReference type="ARBA" id="ARBA00022448"/>
    </source>
</evidence>
<keyword evidence="14" id="KW-0732">Signal</keyword>
<keyword evidence="15" id="KW-0969">Cilium</keyword>
<organism evidence="15 16">
    <name type="scientific">Parendozoicomonas haliclonae</name>
    <dbReference type="NCBI Taxonomy" id="1960125"/>
    <lineage>
        <taxon>Bacteria</taxon>
        <taxon>Pseudomonadati</taxon>
        <taxon>Pseudomonadota</taxon>
        <taxon>Gammaproteobacteria</taxon>
        <taxon>Oceanospirillales</taxon>
        <taxon>Endozoicomonadaceae</taxon>
        <taxon>Parendozoicomonas</taxon>
    </lineage>
</organism>